<dbReference type="Proteomes" id="UP001066276">
    <property type="component" value="Chromosome 11"/>
</dbReference>
<evidence type="ECO:0000313" key="2">
    <source>
        <dbReference type="Proteomes" id="UP001066276"/>
    </source>
</evidence>
<proteinExistence type="predicted"/>
<reference evidence="1" key="1">
    <citation type="journal article" date="2022" name="bioRxiv">
        <title>Sequencing and chromosome-scale assembly of the giantPleurodeles waltlgenome.</title>
        <authorList>
            <person name="Brown T."/>
            <person name="Elewa A."/>
            <person name="Iarovenko S."/>
            <person name="Subramanian E."/>
            <person name="Araus A.J."/>
            <person name="Petzold A."/>
            <person name="Susuki M."/>
            <person name="Suzuki K.-i.T."/>
            <person name="Hayashi T."/>
            <person name="Toyoda A."/>
            <person name="Oliveira C."/>
            <person name="Osipova E."/>
            <person name="Leigh N.D."/>
            <person name="Simon A."/>
            <person name="Yun M.H."/>
        </authorList>
    </citation>
    <scope>NUCLEOTIDE SEQUENCE</scope>
    <source>
        <strain evidence="1">20211129_DDA</strain>
        <tissue evidence="1">Liver</tissue>
    </source>
</reference>
<accession>A0AAV7LIE9</accession>
<sequence>MRRVDALPSCLEDSPCTHGSPLSWRRVYTSCFVRERECRRTPTQLSVVLETRLHLALCARARFQFLRSVKPKIENPQSSLKTHQRFRAEIVFIRS</sequence>
<evidence type="ECO:0000313" key="1">
    <source>
        <dbReference type="EMBL" id="KAJ1091362.1"/>
    </source>
</evidence>
<dbReference type="EMBL" id="JANPWB010000015">
    <property type="protein sequence ID" value="KAJ1091362.1"/>
    <property type="molecule type" value="Genomic_DNA"/>
</dbReference>
<name>A0AAV7LIE9_PLEWA</name>
<dbReference type="AlphaFoldDB" id="A0AAV7LIE9"/>
<comment type="caution">
    <text evidence="1">The sequence shown here is derived from an EMBL/GenBank/DDBJ whole genome shotgun (WGS) entry which is preliminary data.</text>
</comment>
<gene>
    <name evidence="1" type="ORF">NDU88_004489</name>
</gene>
<keyword evidence="2" id="KW-1185">Reference proteome</keyword>
<protein>
    <submittedName>
        <fullName evidence="1">Uncharacterized protein</fullName>
    </submittedName>
</protein>
<organism evidence="1 2">
    <name type="scientific">Pleurodeles waltl</name>
    <name type="common">Iberian ribbed newt</name>
    <dbReference type="NCBI Taxonomy" id="8319"/>
    <lineage>
        <taxon>Eukaryota</taxon>
        <taxon>Metazoa</taxon>
        <taxon>Chordata</taxon>
        <taxon>Craniata</taxon>
        <taxon>Vertebrata</taxon>
        <taxon>Euteleostomi</taxon>
        <taxon>Amphibia</taxon>
        <taxon>Batrachia</taxon>
        <taxon>Caudata</taxon>
        <taxon>Salamandroidea</taxon>
        <taxon>Salamandridae</taxon>
        <taxon>Pleurodelinae</taxon>
        <taxon>Pleurodeles</taxon>
    </lineage>
</organism>